<protein>
    <submittedName>
        <fullName evidence="1">Uncharacterized protein</fullName>
    </submittedName>
</protein>
<reference evidence="1" key="2">
    <citation type="journal article" date="2015" name="Fish Shellfish Immunol.">
        <title>Early steps in the European eel (Anguilla anguilla)-Vibrio vulnificus interaction in the gills: Role of the RtxA13 toxin.</title>
        <authorList>
            <person name="Callol A."/>
            <person name="Pajuelo D."/>
            <person name="Ebbesson L."/>
            <person name="Teles M."/>
            <person name="MacKenzie S."/>
            <person name="Amaro C."/>
        </authorList>
    </citation>
    <scope>NUCLEOTIDE SEQUENCE</scope>
</reference>
<reference evidence="1" key="1">
    <citation type="submission" date="2014-11" db="EMBL/GenBank/DDBJ databases">
        <authorList>
            <person name="Amaro Gonzalez C."/>
        </authorList>
    </citation>
    <scope>NUCLEOTIDE SEQUENCE</scope>
</reference>
<accession>A0A0E9VW10</accession>
<dbReference type="AlphaFoldDB" id="A0A0E9VW10"/>
<evidence type="ECO:0000313" key="1">
    <source>
        <dbReference type="EMBL" id="JAH82271.1"/>
    </source>
</evidence>
<sequence>MGEMSYKCTQCREVFLFKILLGYTPQNSYR</sequence>
<dbReference type="EMBL" id="GBXM01026306">
    <property type="protein sequence ID" value="JAH82271.1"/>
    <property type="molecule type" value="Transcribed_RNA"/>
</dbReference>
<name>A0A0E9VW10_ANGAN</name>
<organism evidence="1">
    <name type="scientific">Anguilla anguilla</name>
    <name type="common">European freshwater eel</name>
    <name type="synonym">Muraena anguilla</name>
    <dbReference type="NCBI Taxonomy" id="7936"/>
    <lineage>
        <taxon>Eukaryota</taxon>
        <taxon>Metazoa</taxon>
        <taxon>Chordata</taxon>
        <taxon>Craniata</taxon>
        <taxon>Vertebrata</taxon>
        <taxon>Euteleostomi</taxon>
        <taxon>Actinopterygii</taxon>
        <taxon>Neopterygii</taxon>
        <taxon>Teleostei</taxon>
        <taxon>Anguilliformes</taxon>
        <taxon>Anguillidae</taxon>
        <taxon>Anguilla</taxon>
    </lineage>
</organism>
<proteinExistence type="predicted"/>